<keyword evidence="5" id="KW-1185">Reference proteome</keyword>
<keyword evidence="2" id="KW-0732">Signal</keyword>
<dbReference type="PANTHER" id="PTHR42951:SF4">
    <property type="entry name" value="ACYL-COENZYME A THIOESTERASE MBLAC2"/>
    <property type="match status" value="1"/>
</dbReference>
<dbReference type="SUPFAM" id="SSF56281">
    <property type="entry name" value="Metallo-hydrolase/oxidoreductase"/>
    <property type="match status" value="1"/>
</dbReference>
<dbReference type="RefSeq" id="WP_200378722.1">
    <property type="nucleotide sequence ID" value="NZ_NRRU01000037.1"/>
</dbReference>
<evidence type="ECO:0000259" key="3">
    <source>
        <dbReference type="SMART" id="SM00849"/>
    </source>
</evidence>
<dbReference type="CDD" id="cd16282">
    <property type="entry name" value="metallo-hydrolase-like_MBL-fold"/>
    <property type="match status" value="1"/>
</dbReference>
<proteinExistence type="inferred from homology"/>
<dbReference type="InterPro" id="IPR050855">
    <property type="entry name" value="NDM-1-like"/>
</dbReference>
<comment type="caution">
    <text evidence="4">The sequence shown here is derived from an EMBL/GenBank/DDBJ whole genome shotgun (WGS) entry which is preliminary data.</text>
</comment>
<dbReference type="SMART" id="SM00849">
    <property type="entry name" value="Lactamase_B"/>
    <property type="match status" value="1"/>
</dbReference>
<sequence>MDRRLCQTLLAAFVFAPAALAACASPAAAAAAPLALADGVYWMPGAGGAAEPANGGRIGNSGFVVGPEGVVAIDTGTSYLHGRALIAAIRATTDRPLKLALVTHVRPEFLFGASAFREAGVPVAMHAQAARLMVSRCDTCLEQLRRTLGDAAMAGSAVVRPQREFSGALALEETGRRLELLHYGHSSGPGDVALWDPANRVLFAGGLVENRRVPDIADADLPGWQRALAALAALAPRSVVPAHGPAGPAEQIAATAAYLKALDERAHTLVADGASLIDVPDAAALPAYAAWDQYETVHRRNASIAFLRAERALLLGLPAEARP</sequence>
<dbReference type="InterPro" id="IPR036866">
    <property type="entry name" value="RibonucZ/Hydroxyglut_hydro"/>
</dbReference>
<feature type="signal peptide" evidence="2">
    <location>
        <begin position="1"/>
        <end position="21"/>
    </location>
</feature>
<feature type="domain" description="Metallo-beta-lactamase" evidence="3">
    <location>
        <begin position="58"/>
        <end position="243"/>
    </location>
</feature>
<organism evidence="4 5">
    <name type="scientific">Rubrivivax gelatinosus</name>
    <name type="common">Rhodocyclus gelatinosus</name>
    <name type="synonym">Rhodopseudomonas gelatinosa</name>
    <dbReference type="NCBI Taxonomy" id="28068"/>
    <lineage>
        <taxon>Bacteria</taxon>
        <taxon>Pseudomonadati</taxon>
        <taxon>Pseudomonadota</taxon>
        <taxon>Betaproteobacteria</taxon>
        <taxon>Burkholderiales</taxon>
        <taxon>Sphaerotilaceae</taxon>
        <taxon>Rubrivivax</taxon>
    </lineage>
</organism>
<dbReference type="EMBL" id="NRRU01000037">
    <property type="protein sequence ID" value="MBK1713385.1"/>
    <property type="molecule type" value="Genomic_DNA"/>
</dbReference>
<dbReference type="Gene3D" id="3.60.15.10">
    <property type="entry name" value="Ribonuclease Z/Hydroxyacylglutathione hydrolase-like"/>
    <property type="match status" value="1"/>
</dbReference>
<dbReference type="InterPro" id="IPR001279">
    <property type="entry name" value="Metallo-B-lactamas"/>
</dbReference>
<comment type="similarity">
    <text evidence="1">Belongs to the metallo-beta-lactamase superfamily. Class-B beta-lactamase family.</text>
</comment>
<reference evidence="4" key="2">
    <citation type="journal article" date="2020" name="Microorganisms">
        <title>Osmotic Adaptation and Compatible Solute Biosynthesis of Phototrophic Bacteria as Revealed from Genome Analyses.</title>
        <authorList>
            <person name="Imhoff J.F."/>
            <person name="Rahn T."/>
            <person name="Kunzel S."/>
            <person name="Keller A."/>
            <person name="Neulinger S.C."/>
        </authorList>
    </citation>
    <scope>NUCLEOTIDE SEQUENCE</scope>
    <source>
        <strain evidence="4">IM 151</strain>
    </source>
</reference>
<evidence type="ECO:0000313" key="5">
    <source>
        <dbReference type="Proteomes" id="UP001041814"/>
    </source>
</evidence>
<evidence type="ECO:0000256" key="2">
    <source>
        <dbReference type="SAM" id="SignalP"/>
    </source>
</evidence>
<dbReference type="PANTHER" id="PTHR42951">
    <property type="entry name" value="METALLO-BETA-LACTAMASE DOMAIN-CONTAINING"/>
    <property type="match status" value="1"/>
</dbReference>
<name>A0ABS1DWM5_RUBGE</name>
<dbReference type="PROSITE" id="PS51257">
    <property type="entry name" value="PROKAR_LIPOPROTEIN"/>
    <property type="match status" value="1"/>
</dbReference>
<dbReference type="Pfam" id="PF00753">
    <property type="entry name" value="Lactamase_B"/>
    <property type="match status" value="1"/>
</dbReference>
<reference evidence="4" key="1">
    <citation type="submission" date="2017-08" db="EMBL/GenBank/DDBJ databases">
        <authorList>
            <person name="Imhoff J.F."/>
            <person name="Rahn T."/>
            <person name="Kuenzel S."/>
            <person name="Neulinger S.C."/>
        </authorList>
    </citation>
    <scope>NUCLEOTIDE SEQUENCE</scope>
    <source>
        <strain evidence="4">IM 151</strain>
    </source>
</reference>
<accession>A0ABS1DWM5</accession>
<feature type="chain" id="PRO_5045992550" description="Metallo-beta-lactamase domain-containing protein" evidence="2">
    <location>
        <begin position="22"/>
        <end position="323"/>
    </location>
</feature>
<evidence type="ECO:0000313" key="4">
    <source>
        <dbReference type="EMBL" id="MBK1713385.1"/>
    </source>
</evidence>
<evidence type="ECO:0000256" key="1">
    <source>
        <dbReference type="ARBA" id="ARBA00005250"/>
    </source>
</evidence>
<gene>
    <name evidence="4" type="ORF">CKO43_11410</name>
</gene>
<dbReference type="Proteomes" id="UP001041814">
    <property type="component" value="Unassembled WGS sequence"/>
</dbReference>
<protein>
    <recommendedName>
        <fullName evidence="3">Metallo-beta-lactamase domain-containing protein</fullName>
    </recommendedName>
</protein>